<dbReference type="Proteomes" id="UP000235786">
    <property type="component" value="Unassembled WGS sequence"/>
</dbReference>
<evidence type="ECO:0000256" key="1">
    <source>
        <dbReference type="SAM" id="MobiDB-lite"/>
    </source>
</evidence>
<evidence type="ECO:0000313" key="2">
    <source>
        <dbReference type="EMBL" id="PMD47229.1"/>
    </source>
</evidence>
<feature type="region of interest" description="Disordered" evidence="1">
    <location>
        <begin position="1"/>
        <end position="35"/>
    </location>
</feature>
<dbReference type="EMBL" id="KZ613938">
    <property type="protein sequence ID" value="PMD47229.1"/>
    <property type="molecule type" value="Genomic_DNA"/>
</dbReference>
<protein>
    <submittedName>
        <fullName evidence="2">Uncharacterized protein</fullName>
    </submittedName>
</protein>
<dbReference type="AlphaFoldDB" id="A0A2J6S8Z6"/>
<feature type="compositionally biased region" description="Basic residues" evidence="1">
    <location>
        <begin position="1"/>
        <end position="11"/>
    </location>
</feature>
<evidence type="ECO:0000313" key="3">
    <source>
        <dbReference type="Proteomes" id="UP000235786"/>
    </source>
</evidence>
<accession>A0A2J6S8Z6</accession>
<gene>
    <name evidence="2" type="ORF">L207DRAFT_576023</name>
</gene>
<organism evidence="2 3">
    <name type="scientific">Hyaloscypha variabilis (strain UAMH 11265 / GT02V1 / F)</name>
    <name type="common">Meliniomyces variabilis</name>
    <dbReference type="NCBI Taxonomy" id="1149755"/>
    <lineage>
        <taxon>Eukaryota</taxon>
        <taxon>Fungi</taxon>
        <taxon>Dikarya</taxon>
        <taxon>Ascomycota</taxon>
        <taxon>Pezizomycotina</taxon>
        <taxon>Leotiomycetes</taxon>
        <taxon>Helotiales</taxon>
        <taxon>Hyaloscyphaceae</taxon>
        <taxon>Hyaloscypha</taxon>
        <taxon>Hyaloscypha variabilis</taxon>
    </lineage>
</organism>
<reference evidence="2 3" key="1">
    <citation type="submission" date="2016-04" db="EMBL/GenBank/DDBJ databases">
        <title>A degradative enzymes factory behind the ericoid mycorrhizal symbiosis.</title>
        <authorList>
            <consortium name="DOE Joint Genome Institute"/>
            <person name="Martino E."/>
            <person name="Morin E."/>
            <person name="Grelet G."/>
            <person name="Kuo A."/>
            <person name="Kohler A."/>
            <person name="Daghino S."/>
            <person name="Barry K."/>
            <person name="Choi C."/>
            <person name="Cichocki N."/>
            <person name="Clum A."/>
            <person name="Copeland A."/>
            <person name="Hainaut M."/>
            <person name="Haridas S."/>
            <person name="Labutti K."/>
            <person name="Lindquist E."/>
            <person name="Lipzen A."/>
            <person name="Khouja H.-R."/>
            <person name="Murat C."/>
            <person name="Ohm R."/>
            <person name="Olson A."/>
            <person name="Spatafora J."/>
            <person name="Veneault-Fourrey C."/>
            <person name="Henrissat B."/>
            <person name="Grigoriev I."/>
            <person name="Martin F."/>
            <person name="Perotto S."/>
        </authorList>
    </citation>
    <scope>NUCLEOTIDE SEQUENCE [LARGE SCALE GENOMIC DNA]</scope>
    <source>
        <strain evidence="2 3">F</strain>
    </source>
</reference>
<keyword evidence="3" id="KW-1185">Reference proteome</keyword>
<sequence>MGIQKNQKKKLTGPIPGTGKIRREKKTTKDDPPANDRAIACNYELYQDRIIEARLNILWRPSSIPGEDGEMFLYLDSPPGTYTAPIRIVWLGGYVMFGNRFPNLLQMGEPTGRMVPGEIGIEFNASRDIIFMDARSWCLLNIARALGYELGGFNRIMNLATPMANNNFEGMVHYLRERDDALEAVVDPIRRITDVLNSINDSAGFLQYARGILGNNYGGAATDADVAEFFGPPQ</sequence>
<proteinExistence type="predicted"/>
<name>A0A2J6S8Z6_HYAVF</name>